<evidence type="ECO:0000256" key="6">
    <source>
        <dbReference type="SAM" id="Phobius"/>
    </source>
</evidence>
<comment type="subcellular location">
    <subcellularLocation>
        <location evidence="1">Membrane</location>
        <topology evidence="1">Multi-pass membrane protein</topology>
    </subcellularLocation>
</comment>
<keyword evidence="5 6" id="KW-0472">Membrane</keyword>
<sequence length="123" mass="12804">MDRLFVIIGALSGAIGVAAGAFGAHALRARLEPRMLEVFETGARYQMYHAIAMLAAAWIVTRFPGSLANASGWLFLAGTVLFSGSLYAMALSGIRALGAITPLGGVCFIAGWACLALAATRSR</sequence>
<evidence type="ECO:0000256" key="1">
    <source>
        <dbReference type="ARBA" id="ARBA00004141"/>
    </source>
</evidence>
<name>A0A6M4IMB6_9BACT</name>
<comment type="similarity">
    <text evidence="2">Belongs to the UPF0382 family.</text>
</comment>
<dbReference type="KEGG" id="ggr:HKW67_00850"/>
<dbReference type="Pfam" id="PF04241">
    <property type="entry name" value="DUF423"/>
    <property type="match status" value="1"/>
</dbReference>
<evidence type="ECO:0000313" key="7">
    <source>
        <dbReference type="EMBL" id="QJR34162.1"/>
    </source>
</evidence>
<evidence type="ECO:0000256" key="5">
    <source>
        <dbReference type="ARBA" id="ARBA00023136"/>
    </source>
</evidence>
<evidence type="ECO:0000256" key="3">
    <source>
        <dbReference type="ARBA" id="ARBA00022692"/>
    </source>
</evidence>
<evidence type="ECO:0000256" key="4">
    <source>
        <dbReference type="ARBA" id="ARBA00022989"/>
    </source>
</evidence>
<dbReference type="EMBL" id="CP053085">
    <property type="protein sequence ID" value="QJR34162.1"/>
    <property type="molecule type" value="Genomic_DNA"/>
</dbReference>
<dbReference type="PANTHER" id="PTHR43461:SF1">
    <property type="entry name" value="TRANSMEMBRANE PROTEIN 256"/>
    <property type="match status" value="1"/>
</dbReference>
<evidence type="ECO:0000313" key="8">
    <source>
        <dbReference type="Proteomes" id="UP000500938"/>
    </source>
</evidence>
<keyword evidence="4 6" id="KW-1133">Transmembrane helix</keyword>
<organism evidence="7 8">
    <name type="scientific">Gemmatimonas groenlandica</name>
    <dbReference type="NCBI Taxonomy" id="2732249"/>
    <lineage>
        <taxon>Bacteria</taxon>
        <taxon>Pseudomonadati</taxon>
        <taxon>Gemmatimonadota</taxon>
        <taxon>Gemmatimonadia</taxon>
        <taxon>Gemmatimonadales</taxon>
        <taxon>Gemmatimonadaceae</taxon>
        <taxon>Gemmatimonas</taxon>
    </lineage>
</organism>
<dbReference type="Proteomes" id="UP000500938">
    <property type="component" value="Chromosome"/>
</dbReference>
<accession>A0A6M4IMB6</accession>
<keyword evidence="3 6" id="KW-0812">Transmembrane</keyword>
<feature type="transmembrane region" description="Helical" evidence="6">
    <location>
        <begin position="47"/>
        <end position="65"/>
    </location>
</feature>
<protein>
    <submittedName>
        <fullName evidence="7">DUF423 domain-containing protein</fullName>
    </submittedName>
</protein>
<dbReference type="GO" id="GO:0005886">
    <property type="term" value="C:plasma membrane"/>
    <property type="evidence" value="ECO:0007669"/>
    <property type="project" value="TreeGrafter"/>
</dbReference>
<dbReference type="PANTHER" id="PTHR43461">
    <property type="entry name" value="TRANSMEMBRANE PROTEIN 256"/>
    <property type="match status" value="1"/>
</dbReference>
<proteinExistence type="inferred from homology"/>
<reference evidence="7 8" key="1">
    <citation type="submission" date="2020-05" db="EMBL/GenBank/DDBJ databases">
        <title>Complete genome sequence of Gemmatimonas greenlandica TET16.</title>
        <authorList>
            <person name="Zeng Y."/>
        </authorList>
    </citation>
    <scope>NUCLEOTIDE SEQUENCE [LARGE SCALE GENOMIC DNA]</scope>
    <source>
        <strain evidence="7 8">TET16</strain>
    </source>
</reference>
<evidence type="ECO:0000256" key="2">
    <source>
        <dbReference type="ARBA" id="ARBA00009694"/>
    </source>
</evidence>
<dbReference type="AlphaFoldDB" id="A0A6M4IMB6"/>
<feature type="transmembrane region" description="Helical" evidence="6">
    <location>
        <begin position="96"/>
        <end position="119"/>
    </location>
</feature>
<feature type="transmembrane region" description="Helical" evidence="6">
    <location>
        <begin position="72"/>
        <end position="90"/>
    </location>
</feature>
<keyword evidence="8" id="KW-1185">Reference proteome</keyword>
<gene>
    <name evidence="7" type="ORF">HKW67_00850</name>
</gene>
<dbReference type="InterPro" id="IPR006696">
    <property type="entry name" value="DUF423"/>
</dbReference>
<dbReference type="RefSeq" id="WP_171223588.1">
    <property type="nucleotide sequence ID" value="NZ_CP053085.1"/>
</dbReference>